<dbReference type="CDD" id="cd10445">
    <property type="entry name" value="GIY-YIG_bI1_like"/>
    <property type="match status" value="1"/>
</dbReference>
<keyword evidence="2" id="KW-0255">Endonuclease</keyword>
<accession>A0A8E8GTP3</accession>
<name>A0A8E8GTP3_9AGAM</name>
<geneLocation type="mitochondrion" evidence="2"/>
<proteinExistence type="predicted"/>
<keyword evidence="2" id="KW-0540">Nuclease</keyword>
<dbReference type="InterPro" id="IPR006350">
    <property type="entry name" value="Intron_endoG1"/>
</dbReference>
<protein>
    <submittedName>
        <fullName evidence="2">GIY-YIG endonuclease</fullName>
    </submittedName>
</protein>
<dbReference type="InterPro" id="IPR003647">
    <property type="entry name" value="Intron_nuc_1_rpt"/>
</dbReference>
<dbReference type="GO" id="GO:0004519">
    <property type="term" value="F:endonuclease activity"/>
    <property type="evidence" value="ECO:0007669"/>
    <property type="project" value="UniProtKB-KW"/>
</dbReference>
<dbReference type="SMART" id="SM00497">
    <property type="entry name" value="IENR1"/>
    <property type="match status" value="1"/>
</dbReference>
<dbReference type="EMBL" id="MW995476">
    <property type="protein sequence ID" value="QWC53755.1"/>
    <property type="molecule type" value="Genomic_DNA"/>
</dbReference>
<feature type="domain" description="GIY-YIG" evidence="1">
    <location>
        <begin position="69"/>
        <end position="155"/>
    </location>
</feature>
<dbReference type="NCBIfam" id="TIGR01453">
    <property type="entry name" value="grpIintron_endo"/>
    <property type="match status" value="1"/>
</dbReference>
<keyword evidence="2" id="KW-0378">Hydrolase</keyword>
<reference evidence="2" key="1">
    <citation type="submission" date="2021-04" db="EMBL/GenBank/DDBJ databases">
        <title>Mitogenome analysis reveals the evolution and host adaptation in Rhizoctonia solani.</title>
        <authorList>
            <person name="Zheng A."/>
            <person name="Lin R."/>
            <person name="Xia Y."/>
            <person name="Zhang D."/>
            <person name="Xiang X."/>
            <person name="Niu X."/>
            <person name="Liu Y."/>
            <person name="Jiang L."/>
            <person name="Wang X."/>
        </authorList>
    </citation>
    <scope>NUCLEOTIDE SEQUENCE</scope>
    <source>
        <strain evidence="2">AG1-IC</strain>
    </source>
</reference>
<dbReference type="SMART" id="SM00465">
    <property type="entry name" value="GIYc"/>
    <property type="match status" value="1"/>
</dbReference>
<dbReference type="Pfam" id="PF01541">
    <property type="entry name" value="GIY-YIG"/>
    <property type="match status" value="1"/>
</dbReference>
<evidence type="ECO:0000313" key="2">
    <source>
        <dbReference type="EMBL" id="QWC53755.1"/>
    </source>
</evidence>
<dbReference type="PROSITE" id="PS50164">
    <property type="entry name" value="GIY_YIG"/>
    <property type="match status" value="1"/>
</dbReference>
<sequence length="263" mass="29526">MNFFSELSNEFLLEIFTSQLLVSSLLPVAPTGNNEPKQKVNLPAFAANAVKVFSNPLLERREISSFLKGKTGIYMFFNKVNGKFYIGSGVNMSQRVNYYFQKCYFKHNPNSIIGKAILKYGMENFCLVILEFCNKEELLSRETHFISTSNSAYNILKEAGNLSGYKHKLESILKIGKASLGRRHLPEIRARISETQKSRLENLRPLGFAVSVLDLVNNNTTEYLSIAQAAKELGLNPSSISKRMNKGITSAFKGRYVITVKGS</sequence>
<dbReference type="InterPro" id="IPR000305">
    <property type="entry name" value="GIY-YIG_endonuc"/>
</dbReference>
<organism evidence="2">
    <name type="scientific">Rhizoctonia solani</name>
    <dbReference type="NCBI Taxonomy" id="456999"/>
    <lineage>
        <taxon>Eukaryota</taxon>
        <taxon>Fungi</taxon>
        <taxon>Dikarya</taxon>
        <taxon>Basidiomycota</taxon>
        <taxon>Agaricomycotina</taxon>
        <taxon>Agaricomycetes</taxon>
        <taxon>Cantharellales</taxon>
        <taxon>Ceratobasidiaceae</taxon>
        <taxon>Rhizoctonia</taxon>
    </lineage>
</organism>
<evidence type="ECO:0000259" key="1">
    <source>
        <dbReference type="PROSITE" id="PS50164"/>
    </source>
</evidence>
<gene>
    <name evidence="2" type="primary">mcg23</name>
</gene>
<dbReference type="AlphaFoldDB" id="A0A8E8GTP3"/>
<keyword evidence="2" id="KW-0496">Mitochondrion</keyword>